<evidence type="ECO:0000313" key="3">
    <source>
        <dbReference type="Proteomes" id="UP001632038"/>
    </source>
</evidence>
<dbReference type="InterPro" id="IPR032843">
    <property type="entry name" value="Jiv"/>
</dbReference>
<keyword evidence="3" id="KW-1185">Reference proteome</keyword>
<name>A0ABD3BIV6_9LAMI</name>
<accession>A0ABD3BIV6</accession>
<dbReference type="EMBL" id="JAVIJP010000086">
    <property type="protein sequence ID" value="KAL3617189.1"/>
    <property type="molecule type" value="Genomic_DNA"/>
</dbReference>
<evidence type="ECO:0000313" key="2">
    <source>
        <dbReference type="EMBL" id="KAL3617189.1"/>
    </source>
</evidence>
<dbReference type="SMART" id="SM00271">
    <property type="entry name" value="DnaJ"/>
    <property type="match status" value="1"/>
</dbReference>
<feature type="domain" description="J" evidence="1">
    <location>
        <begin position="40"/>
        <end position="114"/>
    </location>
</feature>
<dbReference type="PANTHER" id="PTHR45270">
    <property type="entry name" value="OS03G0832900 PROTEIN"/>
    <property type="match status" value="1"/>
</dbReference>
<protein>
    <recommendedName>
        <fullName evidence="1">J domain-containing protein</fullName>
    </recommendedName>
</protein>
<proteinExistence type="predicted"/>
<dbReference type="SUPFAM" id="SSF46565">
    <property type="entry name" value="Chaperone J-domain"/>
    <property type="match status" value="1"/>
</dbReference>
<dbReference type="Pfam" id="PF14901">
    <property type="entry name" value="Jiv90"/>
    <property type="match status" value="1"/>
</dbReference>
<organism evidence="2 3">
    <name type="scientific">Castilleja foliolosa</name>
    <dbReference type="NCBI Taxonomy" id="1961234"/>
    <lineage>
        <taxon>Eukaryota</taxon>
        <taxon>Viridiplantae</taxon>
        <taxon>Streptophyta</taxon>
        <taxon>Embryophyta</taxon>
        <taxon>Tracheophyta</taxon>
        <taxon>Spermatophyta</taxon>
        <taxon>Magnoliopsida</taxon>
        <taxon>eudicotyledons</taxon>
        <taxon>Gunneridae</taxon>
        <taxon>Pentapetalae</taxon>
        <taxon>asterids</taxon>
        <taxon>lamiids</taxon>
        <taxon>Lamiales</taxon>
        <taxon>Orobanchaceae</taxon>
        <taxon>Pedicularideae</taxon>
        <taxon>Castillejinae</taxon>
        <taxon>Castilleja</taxon>
    </lineage>
</organism>
<dbReference type="CDD" id="cd06257">
    <property type="entry name" value="DnaJ"/>
    <property type="match status" value="1"/>
</dbReference>
<dbReference type="AlphaFoldDB" id="A0ABD3BIV6"/>
<comment type="caution">
    <text evidence="2">The sequence shown here is derived from an EMBL/GenBank/DDBJ whole genome shotgun (WGS) entry which is preliminary data.</text>
</comment>
<dbReference type="PANTHER" id="PTHR45270:SF4">
    <property type="entry name" value="CHAPERONE DNAJ-DOMAIN SUPERFAMILY PROTEIN"/>
    <property type="match status" value="1"/>
</dbReference>
<dbReference type="PROSITE" id="PS50076">
    <property type="entry name" value="DNAJ_2"/>
    <property type="match status" value="1"/>
</dbReference>
<evidence type="ECO:0000259" key="1">
    <source>
        <dbReference type="PROSITE" id="PS50076"/>
    </source>
</evidence>
<gene>
    <name evidence="2" type="ORF">CASFOL_038936</name>
</gene>
<dbReference type="Pfam" id="PF00226">
    <property type="entry name" value="DnaJ"/>
    <property type="match status" value="1"/>
</dbReference>
<reference evidence="3" key="1">
    <citation type="journal article" date="2024" name="IScience">
        <title>Strigolactones Initiate the Formation of Haustorium-like Structures in Castilleja.</title>
        <authorList>
            <person name="Buerger M."/>
            <person name="Peterson D."/>
            <person name="Chory J."/>
        </authorList>
    </citation>
    <scope>NUCLEOTIDE SEQUENCE [LARGE SCALE GENOMIC DNA]</scope>
</reference>
<dbReference type="InterPro" id="IPR036869">
    <property type="entry name" value="J_dom_sf"/>
</dbReference>
<dbReference type="Gene3D" id="1.10.287.110">
    <property type="entry name" value="DnaJ domain"/>
    <property type="match status" value="1"/>
</dbReference>
<dbReference type="Proteomes" id="UP001632038">
    <property type="component" value="Unassembled WGS sequence"/>
</dbReference>
<dbReference type="InterPro" id="IPR001623">
    <property type="entry name" value="DnaJ_domain"/>
</dbReference>
<sequence>MACYLAWRIGIVFPGVPSTSQSDSELTSEDEIVGLLSCADHYAALGLTRLENIDVLVIKREYRKKAMLVHPDKNMGNEKADEAFKKLQNAYEGIPLCYSTLLDSFKRKEYDDELRSEELLNYFRKFQNNPHENKGHGLFRSSFARPEADVEDPTWRVETNSVQEVWLFSYLGSYQEIKDQSKMVLEECNDFHPAKDGDGWVEQSSQRVFFGMLQQVDVPCAYVCAGGKVYNATEWYICQ</sequence>